<evidence type="ECO:0000313" key="2">
    <source>
        <dbReference type="EMBL" id="KAJ2842248.1"/>
    </source>
</evidence>
<keyword evidence="3" id="KW-1185">Reference proteome</keyword>
<comment type="caution">
    <text evidence="2">The sequence shown here is derived from an EMBL/GenBank/DDBJ whole genome shotgun (WGS) entry which is preliminary data.</text>
</comment>
<dbReference type="InterPro" id="IPR036397">
    <property type="entry name" value="RNaseH_sf"/>
</dbReference>
<evidence type="ECO:0000259" key="1">
    <source>
        <dbReference type="PROSITE" id="PS50822"/>
    </source>
</evidence>
<dbReference type="Gene3D" id="3.40.50.2300">
    <property type="match status" value="1"/>
</dbReference>
<feature type="non-terminal residue" evidence="2">
    <location>
        <position position="370"/>
    </location>
</feature>
<feature type="domain" description="Piwi" evidence="1">
    <location>
        <begin position="42"/>
        <end position="333"/>
    </location>
</feature>
<dbReference type="Proteomes" id="UP001139887">
    <property type="component" value="Unassembled WGS sequence"/>
</dbReference>
<evidence type="ECO:0000313" key="3">
    <source>
        <dbReference type="Proteomes" id="UP001139887"/>
    </source>
</evidence>
<proteinExistence type="predicted"/>
<dbReference type="PROSITE" id="PS50822">
    <property type="entry name" value="PIWI"/>
    <property type="match status" value="1"/>
</dbReference>
<dbReference type="PANTHER" id="PTHR22891">
    <property type="entry name" value="EUKARYOTIC TRANSLATION INITIATION FACTOR 2C"/>
    <property type="match status" value="1"/>
</dbReference>
<accession>A0A9W8I2M1</accession>
<dbReference type="Pfam" id="PF02171">
    <property type="entry name" value="Piwi"/>
    <property type="match status" value="1"/>
</dbReference>
<dbReference type="InterPro" id="IPR012337">
    <property type="entry name" value="RNaseH-like_sf"/>
</dbReference>
<dbReference type="Gene3D" id="3.30.420.10">
    <property type="entry name" value="Ribonuclease H-like superfamily/Ribonuclease H"/>
    <property type="match status" value="1"/>
</dbReference>
<protein>
    <recommendedName>
        <fullName evidence="1">Piwi domain-containing protein</fullName>
    </recommendedName>
</protein>
<dbReference type="SMART" id="SM00950">
    <property type="entry name" value="Piwi"/>
    <property type="match status" value="1"/>
</dbReference>
<reference evidence="2" key="1">
    <citation type="submission" date="2022-07" db="EMBL/GenBank/DDBJ databases">
        <title>Phylogenomic reconstructions and comparative analyses of Kickxellomycotina fungi.</title>
        <authorList>
            <person name="Reynolds N.K."/>
            <person name="Stajich J.E."/>
            <person name="Barry K."/>
            <person name="Grigoriev I.V."/>
            <person name="Crous P."/>
            <person name="Smith M.E."/>
        </authorList>
    </citation>
    <scope>NUCLEOTIDE SEQUENCE</scope>
    <source>
        <strain evidence="2">NRRL 1566</strain>
    </source>
</reference>
<dbReference type="OrthoDB" id="10252740at2759"/>
<dbReference type="AlphaFoldDB" id="A0A9W8I2M1"/>
<name>A0A9W8I2M1_9FUNG</name>
<sequence length="370" mass="41750">MTQLRVLVEATQPRIYHTSVQKPIAQTLQRISQCTKDGQLQLLVCVLPSHNQAVYGEIKRVAWVQLGIQTQCVLMQRVQGGHRPKLLEHLALKINTKLGGFTAEPLLPDQPQATTMIVSADVCHTTEARISVASIVWSIDLQAQRFAGSVVQHPEHQEIIENMDAIIRHALRSFYQHTRKKPLRILYFRDGVSDSQLEHVKQVELGAIIRGCALVEPSFRPEITVVIARKRHFARFMLPKANCSLGTVVMQMAHPQILSFYLIAHYAQRGVAKPVYFMVLHDEVFSSSDSLDQLYQLTYRLCFAYPIVTRAVTMPASLYYAHRLSGKGRMQINCPFDDLSRSLANSTNAKPATTQDNLHLVPVHEKLADT</sequence>
<organism evidence="2 3">
    <name type="scientific">Coemansia brasiliensis</name>
    <dbReference type="NCBI Taxonomy" id="2650707"/>
    <lineage>
        <taxon>Eukaryota</taxon>
        <taxon>Fungi</taxon>
        <taxon>Fungi incertae sedis</taxon>
        <taxon>Zoopagomycota</taxon>
        <taxon>Kickxellomycotina</taxon>
        <taxon>Kickxellomycetes</taxon>
        <taxon>Kickxellales</taxon>
        <taxon>Kickxellaceae</taxon>
        <taxon>Coemansia</taxon>
    </lineage>
</organism>
<gene>
    <name evidence="2" type="ORF">IWW36_005977</name>
</gene>
<dbReference type="EMBL" id="JANBUW010001853">
    <property type="protein sequence ID" value="KAJ2842248.1"/>
    <property type="molecule type" value="Genomic_DNA"/>
</dbReference>
<dbReference type="SUPFAM" id="SSF53098">
    <property type="entry name" value="Ribonuclease H-like"/>
    <property type="match status" value="1"/>
</dbReference>
<dbReference type="InterPro" id="IPR003165">
    <property type="entry name" value="Piwi"/>
</dbReference>
<dbReference type="GO" id="GO:0003676">
    <property type="term" value="F:nucleic acid binding"/>
    <property type="evidence" value="ECO:0007669"/>
    <property type="project" value="InterPro"/>
</dbReference>